<feature type="binding site" evidence="3">
    <location>
        <position position="46"/>
    </location>
    <ligand>
        <name>ATP</name>
        <dbReference type="ChEBI" id="CHEBI:30616"/>
    </ligand>
</feature>
<dbReference type="SUPFAM" id="SSF56112">
    <property type="entry name" value="Protein kinase-like (PK-like)"/>
    <property type="match status" value="1"/>
</dbReference>
<dbReference type="Gramene" id="Psat0s2493g0160.1">
    <property type="protein sequence ID" value="Psat0s2493g0160.1.cds"/>
    <property type="gene ID" value="Psat0s2493g0160"/>
</dbReference>
<dbReference type="Proteomes" id="UP001058974">
    <property type="component" value="Chromosome 4"/>
</dbReference>
<evidence type="ECO:0000259" key="6">
    <source>
        <dbReference type="PROSITE" id="PS50011"/>
    </source>
</evidence>
<organism evidence="7 8">
    <name type="scientific">Pisum sativum</name>
    <name type="common">Garden pea</name>
    <name type="synonym">Lathyrus oleraceus</name>
    <dbReference type="NCBI Taxonomy" id="3888"/>
    <lineage>
        <taxon>Eukaryota</taxon>
        <taxon>Viridiplantae</taxon>
        <taxon>Streptophyta</taxon>
        <taxon>Embryophyta</taxon>
        <taxon>Tracheophyta</taxon>
        <taxon>Spermatophyta</taxon>
        <taxon>Magnoliopsida</taxon>
        <taxon>eudicotyledons</taxon>
        <taxon>Gunneridae</taxon>
        <taxon>Pentapetalae</taxon>
        <taxon>rosids</taxon>
        <taxon>fabids</taxon>
        <taxon>Fabales</taxon>
        <taxon>Fabaceae</taxon>
        <taxon>Papilionoideae</taxon>
        <taxon>50 kb inversion clade</taxon>
        <taxon>NPAAA clade</taxon>
        <taxon>Hologalegina</taxon>
        <taxon>IRL clade</taxon>
        <taxon>Fabeae</taxon>
        <taxon>Lathyrus</taxon>
    </lineage>
</organism>
<feature type="region of interest" description="Disordered" evidence="4">
    <location>
        <begin position="226"/>
        <end position="245"/>
    </location>
</feature>
<sequence length="245" mass="27246">MVYWPHRFSYEELSIAIKGFQKVIGYGGFGSVYKGTLMNKPLVAVKRVKHDSKQGLKEFMAEISSMGRVQHKNLVQMRGCVERRKFWDEISVVGFLLMLLRGLTIFIMVGTKLLFIGLLNLFWGGVVGVAFGRRLLETDVVVEEIVLVDWVRDLYAGGHVVEAADGRIKGEYDVDDREMVLKLGLASCHTEPYRRPTMKEIVALLHGQDVAEAPVKVLSDLALGDDNGGGAESNEEAPLYSSSPI</sequence>
<evidence type="ECO:0000313" key="7">
    <source>
        <dbReference type="EMBL" id="KAI5417088.1"/>
    </source>
</evidence>
<evidence type="ECO:0000256" key="4">
    <source>
        <dbReference type="SAM" id="MobiDB-lite"/>
    </source>
</evidence>
<keyword evidence="5" id="KW-0812">Transmembrane</keyword>
<keyword evidence="5" id="KW-0472">Membrane</keyword>
<dbReference type="PROSITE" id="PS50011">
    <property type="entry name" value="PROTEIN_KINASE_DOM"/>
    <property type="match status" value="1"/>
</dbReference>
<dbReference type="EMBL" id="JAMSHJ010000004">
    <property type="protein sequence ID" value="KAI5417088.1"/>
    <property type="molecule type" value="Genomic_DNA"/>
</dbReference>
<evidence type="ECO:0000256" key="1">
    <source>
        <dbReference type="ARBA" id="ARBA00022741"/>
    </source>
</evidence>
<dbReference type="Gene3D" id="1.10.510.10">
    <property type="entry name" value="Transferase(Phosphotransferase) domain 1"/>
    <property type="match status" value="1"/>
</dbReference>
<dbReference type="PROSITE" id="PS00107">
    <property type="entry name" value="PROTEIN_KINASE_ATP"/>
    <property type="match status" value="1"/>
</dbReference>
<keyword evidence="1 3" id="KW-0547">Nucleotide-binding</keyword>
<dbReference type="InterPro" id="IPR017441">
    <property type="entry name" value="Protein_kinase_ATP_BS"/>
</dbReference>
<dbReference type="InterPro" id="IPR050528">
    <property type="entry name" value="L-type_Lectin-RKs"/>
</dbReference>
<dbReference type="InterPro" id="IPR020635">
    <property type="entry name" value="Tyr_kinase_cat_dom"/>
</dbReference>
<dbReference type="SMART" id="SM00219">
    <property type="entry name" value="TyrKc"/>
    <property type="match status" value="1"/>
</dbReference>
<dbReference type="GO" id="GO:0004713">
    <property type="term" value="F:protein tyrosine kinase activity"/>
    <property type="evidence" value="ECO:0007669"/>
    <property type="project" value="InterPro"/>
</dbReference>
<evidence type="ECO:0000256" key="2">
    <source>
        <dbReference type="ARBA" id="ARBA00022840"/>
    </source>
</evidence>
<comment type="caution">
    <text evidence="7">The sequence shown here is derived from an EMBL/GenBank/DDBJ whole genome shotgun (WGS) entry which is preliminary data.</text>
</comment>
<dbReference type="Pfam" id="PF07714">
    <property type="entry name" value="PK_Tyr_Ser-Thr"/>
    <property type="match status" value="1"/>
</dbReference>
<gene>
    <name evidence="7" type="ORF">KIW84_041902</name>
</gene>
<feature type="domain" description="Protein kinase" evidence="6">
    <location>
        <begin position="18"/>
        <end position="245"/>
    </location>
</feature>
<protein>
    <recommendedName>
        <fullName evidence="6">Protein kinase domain-containing protein</fullName>
    </recommendedName>
</protein>
<keyword evidence="5" id="KW-1133">Transmembrane helix</keyword>
<reference evidence="7 8" key="1">
    <citation type="journal article" date="2022" name="Nat. Genet.">
        <title>Improved pea reference genome and pan-genome highlight genomic features and evolutionary characteristics.</title>
        <authorList>
            <person name="Yang T."/>
            <person name="Liu R."/>
            <person name="Luo Y."/>
            <person name="Hu S."/>
            <person name="Wang D."/>
            <person name="Wang C."/>
            <person name="Pandey M.K."/>
            <person name="Ge S."/>
            <person name="Xu Q."/>
            <person name="Li N."/>
            <person name="Li G."/>
            <person name="Huang Y."/>
            <person name="Saxena R.K."/>
            <person name="Ji Y."/>
            <person name="Li M."/>
            <person name="Yan X."/>
            <person name="He Y."/>
            <person name="Liu Y."/>
            <person name="Wang X."/>
            <person name="Xiang C."/>
            <person name="Varshney R.K."/>
            <person name="Ding H."/>
            <person name="Gao S."/>
            <person name="Zong X."/>
        </authorList>
    </citation>
    <scope>NUCLEOTIDE SEQUENCE [LARGE SCALE GENOMIC DNA]</scope>
    <source>
        <strain evidence="7 8">cv. Zhongwan 6</strain>
    </source>
</reference>
<dbReference type="GO" id="GO:0051707">
    <property type="term" value="P:response to other organism"/>
    <property type="evidence" value="ECO:0007669"/>
    <property type="project" value="UniProtKB-ARBA"/>
</dbReference>
<dbReference type="Gene3D" id="3.30.200.20">
    <property type="entry name" value="Phosphorylase Kinase, domain 1"/>
    <property type="match status" value="1"/>
</dbReference>
<dbReference type="InterPro" id="IPR000719">
    <property type="entry name" value="Prot_kinase_dom"/>
</dbReference>
<evidence type="ECO:0000313" key="8">
    <source>
        <dbReference type="Proteomes" id="UP001058974"/>
    </source>
</evidence>
<dbReference type="InterPro" id="IPR011009">
    <property type="entry name" value="Kinase-like_dom_sf"/>
</dbReference>
<accession>A0A9D4X9K8</accession>
<proteinExistence type="predicted"/>
<keyword evidence="2 3" id="KW-0067">ATP-binding</keyword>
<evidence type="ECO:0000256" key="5">
    <source>
        <dbReference type="SAM" id="Phobius"/>
    </source>
</evidence>
<dbReference type="GO" id="GO:0005524">
    <property type="term" value="F:ATP binding"/>
    <property type="evidence" value="ECO:0007669"/>
    <property type="project" value="UniProtKB-UniRule"/>
</dbReference>
<feature type="transmembrane region" description="Helical" evidence="5">
    <location>
        <begin position="86"/>
        <end position="107"/>
    </location>
</feature>
<name>A0A9D4X9K8_PEA</name>
<dbReference type="InterPro" id="IPR001245">
    <property type="entry name" value="Ser-Thr/Tyr_kinase_cat_dom"/>
</dbReference>
<keyword evidence="8" id="KW-1185">Reference proteome</keyword>
<feature type="transmembrane region" description="Helical" evidence="5">
    <location>
        <begin position="113"/>
        <end position="131"/>
    </location>
</feature>
<dbReference type="PANTHER" id="PTHR27007">
    <property type="match status" value="1"/>
</dbReference>
<evidence type="ECO:0000256" key="3">
    <source>
        <dbReference type="PROSITE-ProRule" id="PRU10141"/>
    </source>
</evidence>
<dbReference type="Gramene" id="Psat04G0190200-T1">
    <property type="protein sequence ID" value="KAI5417088.1"/>
    <property type="gene ID" value="KIW84_041902"/>
</dbReference>
<dbReference type="AlphaFoldDB" id="A0A9D4X9K8"/>